<feature type="domain" description="HTH cro/C1-type" evidence="1">
    <location>
        <begin position="7"/>
        <end position="60"/>
    </location>
</feature>
<dbReference type="InterPro" id="IPR001387">
    <property type="entry name" value="Cro/C1-type_HTH"/>
</dbReference>
<dbReference type="CDD" id="cd00093">
    <property type="entry name" value="HTH_XRE"/>
    <property type="match status" value="1"/>
</dbReference>
<dbReference type="SMART" id="SM00530">
    <property type="entry name" value="HTH_XRE"/>
    <property type="match status" value="1"/>
</dbReference>
<evidence type="ECO:0000313" key="2">
    <source>
        <dbReference type="EMBL" id="VYT67074.1"/>
    </source>
</evidence>
<protein>
    <submittedName>
        <fullName evidence="2">Helix-turn-helix domain protein</fullName>
    </submittedName>
</protein>
<dbReference type="Gene3D" id="1.10.260.40">
    <property type="entry name" value="lambda repressor-like DNA-binding domains"/>
    <property type="match status" value="1"/>
</dbReference>
<dbReference type="RefSeq" id="WP_156832200.1">
    <property type="nucleotide sequence ID" value="NZ_CACRUH010000011.1"/>
</dbReference>
<name>A0A6N2YJJ9_9FIRM</name>
<dbReference type="Pfam" id="PF13443">
    <property type="entry name" value="HTH_26"/>
    <property type="match status" value="1"/>
</dbReference>
<dbReference type="SUPFAM" id="SSF47413">
    <property type="entry name" value="lambda repressor-like DNA-binding domains"/>
    <property type="match status" value="1"/>
</dbReference>
<reference evidence="2" key="1">
    <citation type="submission" date="2019-11" db="EMBL/GenBank/DDBJ databases">
        <authorList>
            <person name="Feng L."/>
        </authorList>
    </citation>
    <scope>NUCLEOTIDE SEQUENCE</scope>
    <source>
        <strain evidence="2">ChathewayiLFYP18</strain>
    </source>
</reference>
<gene>
    <name evidence="2" type="ORF">CHLFYP18_05273</name>
</gene>
<accession>A0A6N2YJJ9</accession>
<organism evidence="2">
    <name type="scientific">Hungatella hathewayi</name>
    <dbReference type="NCBI Taxonomy" id="154046"/>
    <lineage>
        <taxon>Bacteria</taxon>
        <taxon>Bacillati</taxon>
        <taxon>Bacillota</taxon>
        <taxon>Clostridia</taxon>
        <taxon>Lachnospirales</taxon>
        <taxon>Lachnospiraceae</taxon>
        <taxon>Hungatella</taxon>
    </lineage>
</organism>
<evidence type="ECO:0000259" key="1">
    <source>
        <dbReference type="PROSITE" id="PS50943"/>
    </source>
</evidence>
<dbReference type="InterPro" id="IPR010982">
    <property type="entry name" value="Lambda_DNA-bd_dom_sf"/>
</dbReference>
<dbReference type="EMBL" id="CACRUH010000011">
    <property type="protein sequence ID" value="VYT67074.1"/>
    <property type="molecule type" value="Genomic_DNA"/>
</dbReference>
<proteinExistence type="predicted"/>
<dbReference type="AlphaFoldDB" id="A0A6N2YJJ9"/>
<dbReference type="PROSITE" id="PS50943">
    <property type="entry name" value="HTH_CROC1"/>
    <property type="match status" value="1"/>
</dbReference>
<dbReference type="GO" id="GO:0003677">
    <property type="term" value="F:DNA binding"/>
    <property type="evidence" value="ECO:0007669"/>
    <property type="project" value="InterPro"/>
</dbReference>
<sequence>MRVIDRLLDIMEKKGITAYKVAQDTGIKQSSFSNWKKGVEPPASKIEILFKYLEVTPNEIYGYDQTQNLLNEPQKEMISIMEDMEEREQWKAVGIIENYSQNIKSEVEK</sequence>